<dbReference type="OrthoDB" id="264983at2759"/>
<dbReference type="AlphaFoldDB" id="A0A836FY78"/>
<keyword evidence="3" id="KW-1185">Reference proteome</keyword>
<reference evidence="2 3" key="1">
    <citation type="submission" date="2021-03" db="EMBL/GenBank/DDBJ databases">
        <title>Leishmania (Mundinia) martiniquensis Genome sequencing and assembly.</title>
        <authorList>
            <person name="Almutairi H."/>
            <person name="Gatherer D."/>
        </authorList>
    </citation>
    <scope>NUCLEOTIDE SEQUENCE [LARGE SCALE GENOMIC DNA]</scope>
    <source>
        <strain evidence="2">LSCM1</strain>
    </source>
</reference>
<dbReference type="GeneID" id="92510295"/>
<accession>A0A836FY78</accession>
<organism evidence="2 3">
    <name type="scientific">Leishmania martiniquensis</name>
    <dbReference type="NCBI Taxonomy" id="1580590"/>
    <lineage>
        <taxon>Eukaryota</taxon>
        <taxon>Discoba</taxon>
        <taxon>Euglenozoa</taxon>
        <taxon>Kinetoplastea</taxon>
        <taxon>Metakinetoplastina</taxon>
        <taxon>Trypanosomatida</taxon>
        <taxon>Trypanosomatidae</taxon>
        <taxon>Leishmaniinae</taxon>
        <taxon>Leishmania</taxon>
    </lineage>
</organism>
<feature type="region of interest" description="Disordered" evidence="1">
    <location>
        <begin position="482"/>
        <end position="511"/>
    </location>
</feature>
<name>A0A836FY78_9TRYP</name>
<evidence type="ECO:0000313" key="2">
    <source>
        <dbReference type="EMBL" id="KAG5463951.1"/>
    </source>
</evidence>
<sequence length="574" mass="61736">MEAPTDCFTPTPLETGPATCQSHQITGNDRVDGTRDCPLQMGSCTVGTGDLSSALESLTPLLAPKESRWKQSNTFPAINPLMDKGESVSMSWGAEHDDDTAKLRQAESVNGEQRPFHAWSMTAKMDSGVGDGESVTLPFEATGEEERSTPGATKSKVTTASTKCDTSLVATLSRDFSGRWQPQGFLGGILEKFDAKSPKGGTSSMFAMVLNEDAPDDLPRAPSPYPEPHSHASTPLVNAIQLNRHCMTMTPFMSVSSIFAASVRSTSLSRTSAPHLMSSPQQCCATPTCSATQEVPLLGAAVGSEPRPICASPLLTGSALAQGALKKERLAEVTFVCVAPQESDSSGIVPFLDSSIISAANSTVTAHQASPRNPCAPTLPCTPVASSASTLPVGRCVLEEEQERDTIARDEASCLGSILAREVSAYLSRSRQERKAARQHREYIGATAKRNHLQNAARQFHEMMQARMRVLETEHEKALNTYGPAKPVPLLSVNERSPQTKSLEEQAERSDMVLPASAPPWQVAYDPCSAAPLDAQSSVDYPVLAEIQRQLRLGSRAFQKVDPWIAEAPFRELR</sequence>
<feature type="region of interest" description="Disordered" evidence="1">
    <location>
        <begin position="1"/>
        <end position="26"/>
    </location>
</feature>
<dbReference type="RefSeq" id="XP_067173888.1">
    <property type="nucleotide sequence ID" value="XM_067317783.1"/>
</dbReference>
<feature type="compositionally biased region" description="Basic and acidic residues" evidence="1">
    <location>
        <begin position="502"/>
        <end position="511"/>
    </location>
</feature>
<dbReference type="KEGG" id="lmat:92510295"/>
<dbReference type="Proteomes" id="UP000673552">
    <property type="component" value="Chromosome 36"/>
</dbReference>
<dbReference type="EMBL" id="JAFEUZ010000036">
    <property type="protein sequence ID" value="KAG5463951.1"/>
    <property type="molecule type" value="Genomic_DNA"/>
</dbReference>
<proteinExistence type="predicted"/>
<evidence type="ECO:0000256" key="1">
    <source>
        <dbReference type="SAM" id="MobiDB-lite"/>
    </source>
</evidence>
<evidence type="ECO:0000313" key="3">
    <source>
        <dbReference type="Proteomes" id="UP000673552"/>
    </source>
</evidence>
<protein>
    <submittedName>
        <fullName evidence="2">Uncharacterized protein</fullName>
    </submittedName>
</protein>
<gene>
    <name evidence="2" type="ORF">LSCM1_00125</name>
</gene>
<comment type="caution">
    <text evidence="2">The sequence shown here is derived from an EMBL/GenBank/DDBJ whole genome shotgun (WGS) entry which is preliminary data.</text>
</comment>
<feature type="region of interest" description="Disordered" evidence="1">
    <location>
        <begin position="139"/>
        <end position="158"/>
    </location>
</feature>